<evidence type="ECO:0000313" key="2">
    <source>
        <dbReference type="Proteomes" id="UP000235598"/>
    </source>
</evidence>
<dbReference type="AlphaFoldDB" id="A0A2N6VME2"/>
<dbReference type="Proteomes" id="UP000235598">
    <property type="component" value="Unassembled WGS sequence"/>
</dbReference>
<evidence type="ECO:0000313" key="1">
    <source>
        <dbReference type="EMBL" id="PMD05286.1"/>
    </source>
</evidence>
<comment type="caution">
    <text evidence="1">The sequence shown here is derived from an EMBL/GenBank/DDBJ whole genome shotgun (WGS) entry which is preliminary data.</text>
</comment>
<name>A0A2N6VME2_9MICO</name>
<dbReference type="EMBL" id="PNHK01000003">
    <property type="protein sequence ID" value="PMD05286.1"/>
    <property type="molecule type" value="Genomic_DNA"/>
</dbReference>
<sequence length="328" mass="34589">MTVFMLNRGASVSVNRSRLTLSVTLPSQSDTISVVDTTGAAIDFVAPAPGFVIIPEPPDNFTVSVQSGGQEFPRGSSIFANVKVDATDYTDEDEVRLSEGIDPSGLRSVNILQFTADGGSLRVELPAVSTVAQDLSSSAEAVRVEARRQLGNVDGSSRPVVIALDASASAHTLDAKNVQETLEHIIGYASQITSEGSISGALVSDKYVPVMGSELAELPERMVNELQSAPLRSSSVVTSDAFVSTLPQDTLVIYVSDSLPVDFERLGTCGVEVKLVVLMSREAWAVESSGVEIPVPATHVDTHALANMPEASRSAALAQFVQALSQRS</sequence>
<protein>
    <submittedName>
        <fullName evidence="1">Uncharacterized protein</fullName>
    </submittedName>
</protein>
<reference evidence="1 2" key="1">
    <citation type="submission" date="2017-09" db="EMBL/GenBank/DDBJ databases">
        <title>Bacterial strain isolated from the female urinary microbiota.</title>
        <authorList>
            <person name="Thomas-White K."/>
            <person name="Kumar N."/>
            <person name="Forster S."/>
            <person name="Putonti C."/>
            <person name="Lawley T."/>
            <person name="Wolfe A.J."/>
        </authorList>
    </citation>
    <scope>NUCLEOTIDE SEQUENCE [LARGE SCALE GENOMIC DNA]</scope>
    <source>
        <strain evidence="1 2">UMB1301</strain>
    </source>
</reference>
<organism evidence="1 2">
    <name type="scientific">Brevibacterium paucivorans</name>
    <dbReference type="NCBI Taxonomy" id="170994"/>
    <lineage>
        <taxon>Bacteria</taxon>
        <taxon>Bacillati</taxon>
        <taxon>Actinomycetota</taxon>
        <taxon>Actinomycetes</taxon>
        <taxon>Micrococcales</taxon>
        <taxon>Brevibacteriaceae</taxon>
        <taxon>Brevibacterium</taxon>
    </lineage>
</organism>
<dbReference type="RefSeq" id="WP_102239225.1">
    <property type="nucleotide sequence ID" value="NZ_BAAAIM010000006.1"/>
</dbReference>
<accession>A0A2N6VME2</accession>
<gene>
    <name evidence="1" type="ORF">CJ199_09440</name>
</gene>
<proteinExistence type="predicted"/>